<feature type="region of interest" description="Disordered" evidence="7">
    <location>
        <begin position="1"/>
        <end position="31"/>
    </location>
</feature>
<evidence type="ECO:0000256" key="7">
    <source>
        <dbReference type="SAM" id="MobiDB-lite"/>
    </source>
</evidence>
<keyword evidence="6 8" id="KW-0472">Membrane</keyword>
<feature type="transmembrane region" description="Helical" evidence="8">
    <location>
        <begin position="78"/>
        <end position="100"/>
    </location>
</feature>
<accession>A0ABP1GCS5</accession>
<evidence type="ECO:0000256" key="6">
    <source>
        <dbReference type="ARBA" id="ARBA00023136"/>
    </source>
</evidence>
<evidence type="ECO:0000256" key="1">
    <source>
        <dbReference type="ARBA" id="ARBA00004141"/>
    </source>
</evidence>
<keyword evidence="4 8" id="KW-0812">Transmembrane</keyword>
<dbReference type="PANTHER" id="PTHR31645">
    <property type="entry name" value="OLIGOPEPTIDE TRANSPORTER YGL114W-RELATED"/>
    <property type="match status" value="1"/>
</dbReference>
<feature type="transmembrane region" description="Helical" evidence="8">
    <location>
        <begin position="465"/>
        <end position="488"/>
    </location>
</feature>
<evidence type="ECO:0000256" key="3">
    <source>
        <dbReference type="ARBA" id="ARBA00022448"/>
    </source>
</evidence>
<dbReference type="NCBIfam" id="TIGR00728">
    <property type="entry name" value="OPT_sfam"/>
    <property type="match status" value="2"/>
</dbReference>
<evidence type="ECO:0000256" key="5">
    <source>
        <dbReference type="ARBA" id="ARBA00022989"/>
    </source>
</evidence>
<feature type="transmembrane region" description="Helical" evidence="8">
    <location>
        <begin position="146"/>
        <end position="169"/>
    </location>
</feature>
<feature type="transmembrane region" description="Helical" evidence="8">
    <location>
        <begin position="315"/>
        <end position="335"/>
    </location>
</feature>
<feature type="transmembrane region" description="Helical" evidence="8">
    <location>
        <begin position="580"/>
        <end position="604"/>
    </location>
</feature>
<dbReference type="InterPro" id="IPR004813">
    <property type="entry name" value="OPT"/>
</dbReference>
<sequence>MIDPKGKGASMSTIHQRQTGAAAHSEVPQEGPCASSHVAFSVEPSSAHEREAQEIHDTLQQCQGMIGAHEITSWRSQLTVRSIVLGAVFGAVFSIIVHKLNLTTGVIPSLGMAIALVNFFTVNIWNGMLSKLRFGTLPFTPQENAIMQTCVGSVAGTAFSGGFGSYLIAMDQQSYENVGNVVGNNSWEVYNPELWRVIPYLLCISLIGIFILLSLRKRFVIQYNLPYPSATASGVMINSLHSIGNKVAARQMGTLLWSGGCSFFFSMFKWFFSASGANCNGWDKFPTFGLKALKWTWQYDFSLTYIGVGMICPHIVNVSMMLGSILTWGFLWPYIDGKAGDWYPVDLKEHDFKGLFGYKVFLAIAVFLGDGLYHFTKISVMSLWAIRASIGEKSKDLPVAATPTSPVTPEKPVGVVEPHLDGEGAHLQGSDAPAAAAGGQAPAPSRRQVQLLSALRTRVFLHEGVPWWVGAIGYAFCGVLGCVVIPHLYPACKWFMVAVVFLSSPVFSVANAYGAGLTDWDQSSLYGKLCIFAFAAWGGRDDGVIAGLAVCGIMLSVTSAACGLMGDFKTAYITLCNPRSMFIAQVIGSVMGCVIAPLTFLMFYKAFPVGVPGTAYPAPYATIYRAMAILGVEGISALPKHCIQMCIGFFFAAVLISSLRDALPKKYQAFVPLPMAAAIPFYIGAQLAVDMCIGSVIKLLWQRKKPQEAEAFIPVAASGLIAGDGLWTVPAALLAIGHVNPPICMSFSGAP</sequence>
<comment type="caution">
    <text evidence="9">The sequence shown here is derived from an EMBL/GenBank/DDBJ whole genome shotgun (WGS) entry which is preliminary data.</text>
</comment>
<feature type="transmembrane region" description="Helical" evidence="8">
    <location>
        <begin position="494"/>
        <end position="513"/>
    </location>
</feature>
<feature type="transmembrane region" description="Helical" evidence="8">
    <location>
        <begin position="197"/>
        <end position="215"/>
    </location>
</feature>
<name>A0ABP1GCS5_9CHLO</name>
<comment type="subcellular location">
    <subcellularLocation>
        <location evidence="1">Membrane</location>
        <topology evidence="1">Multi-pass membrane protein</topology>
    </subcellularLocation>
</comment>
<dbReference type="PANTHER" id="PTHR31645:SF0">
    <property type="entry name" value="OLIGOPEPTIDE TRANSPORTER YGL114W-RELATED"/>
    <property type="match status" value="1"/>
</dbReference>
<comment type="similarity">
    <text evidence="2">Belongs to the YSL (TC 2.A.67.2) family.</text>
</comment>
<evidence type="ECO:0000256" key="2">
    <source>
        <dbReference type="ARBA" id="ARBA00010276"/>
    </source>
</evidence>
<keyword evidence="10" id="KW-1185">Reference proteome</keyword>
<evidence type="ECO:0000256" key="8">
    <source>
        <dbReference type="SAM" id="Phobius"/>
    </source>
</evidence>
<proteinExistence type="inferred from homology"/>
<dbReference type="InterPro" id="IPR045035">
    <property type="entry name" value="YSL-like"/>
</dbReference>
<feature type="transmembrane region" description="Helical" evidence="8">
    <location>
        <begin position="355"/>
        <end position="373"/>
    </location>
</feature>
<keyword evidence="5 8" id="KW-1133">Transmembrane helix</keyword>
<keyword evidence="3" id="KW-0813">Transport</keyword>
<feature type="transmembrane region" description="Helical" evidence="8">
    <location>
        <begin position="616"/>
        <end position="635"/>
    </location>
</feature>
<gene>
    <name evidence="9" type="primary">g10593</name>
    <name evidence="9" type="ORF">VP750_LOCUS9499</name>
</gene>
<feature type="transmembrane region" description="Helical" evidence="8">
    <location>
        <begin position="106"/>
        <end position="125"/>
    </location>
</feature>
<feature type="transmembrane region" description="Helical" evidence="8">
    <location>
        <begin position="679"/>
        <end position="701"/>
    </location>
</feature>
<evidence type="ECO:0000313" key="9">
    <source>
        <dbReference type="EMBL" id="CAL5227593.1"/>
    </source>
</evidence>
<reference evidence="9 10" key="1">
    <citation type="submission" date="2024-06" db="EMBL/GenBank/DDBJ databases">
        <authorList>
            <person name="Kraege A."/>
            <person name="Thomma B."/>
        </authorList>
    </citation>
    <scope>NUCLEOTIDE SEQUENCE [LARGE SCALE GENOMIC DNA]</scope>
</reference>
<dbReference type="Pfam" id="PF03169">
    <property type="entry name" value="OPT"/>
    <property type="match status" value="1"/>
</dbReference>
<dbReference type="Proteomes" id="UP001497392">
    <property type="component" value="Unassembled WGS sequence"/>
</dbReference>
<organism evidence="9 10">
    <name type="scientific">Coccomyxa viridis</name>
    <dbReference type="NCBI Taxonomy" id="1274662"/>
    <lineage>
        <taxon>Eukaryota</taxon>
        <taxon>Viridiplantae</taxon>
        <taxon>Chlorophyta</taxon>
        <taxon>core chlorophytes</taxon>
        <taxon>Trebouxiophyceae</taxon>
        <taxon>Trebouxiophyceae incertae sedis</taxon>
        <taxon>Coccomyxaceae</taxon>
        <taxon>Coccomyxa</taxon>
    </lineage>
</organism>
<feature type="transmembrane region" description="Helical" evidence="8">
    <location>
        <begin position="642"/>
        <end position="659"/>
    </location>
</feature>
<feature type="transmembrane region" description="Helical" evidence="8">
    <location>
        <begin position="546"/>
        <end position="568"/>
    </location>
</feature>
<evidence type="ECO:0000256" key="4">
    <source>
        <dbReference type="ARBA" id="ARBA00022692"/>
    </source>
</evidence>
<evidence type="ECO:0000313" key="10">
    <source>
        <dbReference type="Proteomes" id="UP001497392"/>
    </source>
</evidence>
<dbReference type="EMBL" id="CAXHTA020000017">
    <property type="protein sequence ID" value="CAL5227593.1"/>
    <property type="molecule type" value="Genomic_DNA"/>
</dbReference>
<feature type="compositionally biased region" description="Polar residues" evidence="7">
    <location>
        <begin position="10"/>
        <end position="19"/>
    </location>
</feature>
<protein>
    <submittedName>
        <fullName evidence="9">G10593 protein</fullName>
    </submittedName>
</protein>